<comment type="caution">
    <text evidence="1">The sequence shown here is derived from an EMBL/GenBank/DDBJ whole genome shotgun (WGS) entry which is preliminary data.</text>
</comment>
<protein>
    <recommendedName>
        <fullName evidence="3">DUF4393 domain-containing protein</fullName>
    </recommendedName>
</protein>
<name>A0ABU8EX61_9GAMM</name>
<dbReference type="RefSeq" id="WP_336436518.1">
    <property type="nucleotide sequence ID" value="NZ_JBAWKS010000002.1"/>
</dbReference>
<evidence type="ECO:0000313" key="2">
    <source>
        <dbReference type="Proteomes" id="UP001382455"/>
    </source>
</evidence>
<dbReference type="Proteomes" id="UP001382455">
    <property type="component" value="Unassembled WGS sequence"/>
</dbReference>
<keyword evidence="2" id="KW-1185">Reference proteome</keyword>
<reference evidence="1 2" key="1">
    <citation type="submission" date="2023-12" db="EMBL/GenBank/DDBJ databases">
        <title>Friends and Foes: Symbiotic and Algicidal bacterial influence on Karenia brevis blooms.</title>
        <authorList>
            <person name="Fei C."/>
            <person name="Mohamed A.R."/>
            <person name="Booker A."/>
            <person name="Arshad M."/>
            <person name="Klass S."/>
            <person name="Ahn S."/>
            <person name="Gilbert P.M."/>
            <person name="Heil C.A."/>
            <person name="Martinez J.M."/>
            <person name="Amin S.A."/>
        </authorList>
    </citation>
    <scope>NUCLEOTIDE SEQUENCE [LARGE SCALE GENOMIC DNA]</scope>
    <source>
        <strain evidence="1 2">CE15</strain>
    </source>
</reference>
<evidence type="ECO:0008006" key="3">
    <source>
        <dbReference type="Google" id="ProtNLM"/>
    </source>
</evidence>
<proteinExistence type="predicted"/>
<organism evidence="1 2">
    <name type="scientific">Pseudoalteromonas spongiae</name>
    <dbReference type="NCBI Taxonomy" id="298657"/>
    <lineage>
        <taxon>Bacteria</taxon>
        <taxon>Pseudomonadati</taxon>
        <taxon>Pseudomonadota</taxon>
        <taxon>Gammaproteobacteria</taxon>
        <taxon>Alteromonadales</taxon>
        <taxon>Pseudoalteromonadaceae</taxon>
        <taxon>Pseudoalteromonas</taxon>
    </lineage>
</organism>
<gene>
    <name evidence="1" type="ORF">WAE96_17905</name>
</gene>
<sequence>MQDSNIDIQTKRVDTAVALTKGVLGAVPFAGGALAEIIGSVVPNQRLDRIAAFLTELDKRLKKVEVEKLNHNKFALDLFEDGMYQAVRILSEDRNKYLANFLKHTIDVDSDSYSTKKKLLGILQELTDKDIEILKSISKIWYQATARKYSIIPVTYGQYDKLLDEEKNEYEHLRVDFGLHIANLQRLNLVHVKTKEIDPEWDDSHIDNDTGLPEVDDCNLTKIGELLLSNIGAIDC</sequence>
<dbReference type="EMBL" id="JBAWKS010000002">
    <property type="protein sequence ID" value="MEI4551555.1"/>
    <property type="molecule type" value="Genomic_DNA"/>
</dbReference>
<accession>A0ABU8EX61</accession>
<evidence type="ECO:0000313" key="1">
    <source>
        <dbReference type="EMBL" id="MEI4551555.1"/>
    </source>
</evidence>